<dbReference type="Proteomes" id="UP000271937">
    <property type="component" value="Unassembled WGS sequence"/>
</dbReference>
<dbReference type="AlphaFoldDB" id="A0A3P3VWC2"/>
<dbReference type="RefSeq" id="WP_199732398.1">
    <property type="nucleotide sequence ID" value="NZ_RQVR01000050.1"/>
</dbReference>
<organism evidence="2 3">
    <name type="scientific">Flavobacterium macacae</name>
    <dbReference type="NCBI Taxonomy" id="2488993"/>
    <lineage>
        <taxon>Bacteria</taxon>
        <taxon>Pseudomonadati</taxon>
        <taxon>Bacteroidota</taxon>
        <taxon>Flavobacteriia</taxon>
        <taxon>Flavobacteriales</taxon>
        <taxon>Flavobacteriaceae</taxon>
        <taxon>Flavobacterium</taxon>
    </lineage>
</organism>
<sequence>SDSLMLAFVDGGGAANFITFGGGSSGGGPGGGGPGGGGSFGGGGGPNSRGVGRNYGQISFLGTGGFTFFGAPIRLIPFDAGASSYFGGAINVYQGNWEKYLKKGLNSPTGRYLMHEYGHYLQEKHGGKINYYTQVVPASLESFNNDNMAHGNNWTEVQASTLAWVYFNYPDVFDTENVINYNAISFYSPNLPLPYELIQILENQYINHPDYKPS</sequence>
<comment type="caution">
    <text evidence="2">The sequence shown here is derived from an EMBL/GenBank/DDBJ whole genome shotgun (WGS) entry which is preliminary data.</text>
</comment>
<proteinExistence type="predicted"/>
<accession>A0A3P3VWC2</accession>
<feature type="non-terminal residue" evidence="2">
    <location>
        <position position="1"/>
    </location>
</feature>
<protein>
    <submittedName>
        <fullName evidence="2">Uncharacterized protein</fullName>
    </submittedName>
</protein>
<keyword evidence="3" id="KW-1185">Reference proteome</keyword>
<feature type="region of interest" description="Disordered" evidence="1">
    <location>
        <begin position="26"/>
        <end position="45"/>
    </location>
</feature>
<reference evidence="2 3" key="1">
    <citation type="submission" date="2018-11" db="EMBL/GenBank/DDBJ databases">
        <title>Flavobacterium sp. nov., YIM 102600 draft genome.</title>
        <authorList>
            <person name="Li G."/>
            <person name="Jiang Y."/>
        </authorList>
    </citation>
    <scope>NUCLEOTIDE SEQUENCE [LARGE SCALE GENOMIC DNA]</scope>
    <source>
        <strain evidence="2 3">YIM 102600</strain>
    </source>
</reference>
<name>A0A3P3VWC2_9FLAO</name>
<gene>
    <name evidence="2" type="ORF">EG849_15460</name>
</gene>
<dbReference type="EMBL" id="RQVR01000050">
    <property type="protein sequence ID" value="RRJ87102.1"/>
    <property type="molecule type" value="Genomic_DNA"/>
</dbReference>
<evidence type="ECO:0000313" key="2">
    <source>
        <dbReference type="EMBL" id="RRJ87102.1"/>
    </source>
</evidence>
<evidence type="ECO:0000313" key="3">
    <source>
        <dbReference type="Proteomes" id="UP000271937"/>
    </source>
</evidence>
<evidence type="ECO:0000256" key="1">
    <source>
        <dbReference type="SAM" id="MobiDB-lite"/>
    </source>
</evidence>